<name>A0ABD1NWL0_9LAMI</name>
<reference evidence="2" key="1">
    <citation type="submission" date="2024-07" db="EMBL/GenBank/DDBJ databases">
        <title>Two chromosome-level genome assemblies of Korean endemic species Abeliophyllum distichum and Forsythia ovata (Oleaceae).</title>
        <authorList>
            <person name="Jang H."/>
        </authorList>
    </citation>
    <scope>NUCLEOTIDE SEQUENCE [LARGE SCALE GENOMIC DNA]</scope>
</reference>
<proteinExistence type="predicted"/>
<dbReference type="EMBL" id="JBFOLJ010000086">
    <property type="protein sequence ID" value="KAL2456001.1"/>
    <property type="molecule type" value="Genomic_DNA"/>
</dbReference>
<sequence length="123" mass="13831">MKIVGSEALKMVEKVHASHFLKPSLESTLFGVLSGSLFPGVRLQYRIQHWWCMGQHLTNSLRTLQACHSTSLSSSWQSNGSRVTLIYSLHCCSWWSAFHDLVEGCLVFASNSLFWQVSLSGIQ</sequence>
<dbReference type="Proteomes" id="UP001604277">
    <property type="component" value="Unassembled WGS sequence"/>
</dbReference>
<gene>
    <name evidence="1" type="ORF">Fot_57141</name>
</gene>
<keyword evidence="2" id="KW-1185">Reference proteome</keyword>
<accession>A0ABD1NWL0</accession>
<comment type="caution">
    <text evidence="1">The sequence shown here is derived from an EMBL/GenBank/DDBJ whole genome shotgun (WGS) entry which is preliminary data.</text>
</comment>
<evidence type="ECO:0000313" key="2">
    <source>
        <dbReference type="Proteomes" id="UP001604277"/>
    </source>
</evidence>
<protein>
    <submittedName>
        <fullName evidence="1">Uncharacterized protein</fullName>
    </submittedName>
</protein>
<evidence type="ECO:0000313" key="1">
    <source>
        <dbReference type="EMBL" id="KAL2456001.1"/>
    </source>
</evidence>
<organism evidence="1 2">
    <name type="scientific">Forsythia ovata</name>
    <dbReference type="NCBI Taxonomy" id="205694"/>
    <lineage>
        <taxon>Eukaryota</taxon>
        <taxon>Viridiplantae</taxon>
        <taxon>Streptophyta</taxon>
        <taxon>Embryophyta</taxon>
        <taxon>Tracheophyta</taxon>
        <taxon>Spermatophyta</taxon>
        <taxon>Magnoliopsida</taxon>
        <taxon>eudicotyledons</taxon>
        <taxon>Gunneridae</taxon>
        <taxon>Pentapetalae</taxon>
        <taxon>asterids</taxon>
        <taxon>lamiids</taxon>
        <taxon>Lamiales</taxon>
        <taxon>Oleaceae</taxon>
        <taxon>Forsythieae</taxon>
        <taxon>Forsythia</taxon>
    </lineage>
</organism>
<dbReference type="AlphaFoldDB" id="A0ABD1NWL0"/>